<feature type="transmembrane region" description="Helical" evidence="1">
    <location>
        <begin position="37"/>
        <end position="56"/>
    </location>
</feature>
<organism evidence="2 3">
    <name type="scientific">Candidatus Kaiserbacteria bacterium RIFOXYD1_FULL_47_14</name>
    <dbReference type="NCBI Taxonomy" id="1798533"/>
    <lineage>
        <taxon>Bacteria</taxon>
        <taxon>Candidatus Kaiseribacteriota</taxon>
    </lineage>
</organism>
<reference evidence="2 3" key="1">
    <citation type="journal article" date="2016" name="Nat. Commun.">
        <title>Thousands of microbial genomes shed light on interconnected biogeochemical processes in an aquifer system.</title>
        <authorList>
            <person name="Anantharaman K."/>
            <person name="Brown C.T."/>
            <person name="Hug L.A."/>
            <person name="Sharon I."/>
            <person name="Castelle C.J."/>
            <person name="Probst A.J."/>
            <person name="Thomas B.C."/>
            <person name="Singh A."/>
            <person name="Wilkins M.J."/>
            <person name="Karaoz U."/>
            <person name="Brodie E.L."/>
            <person name="Williams K.H."/>
            <person name="Hubbard S.S."/>
            <person name="Banfield J.F."/>
        </authorList>
    </citation>
    <scope>NUCLEOTIDE SEQUENCE [LARGE SCALE GENOMIC DNA]</scope>
</reference>
<sequence>MLFPKFFYKAFEIIRYTVLISTVLFLFGIVLKMIVEPFSLTITILVVLFLTIHTFLDNEWTNALLSVAGITLYAASWPITNIWGYWLGACFWSSGILLWFAVVYRTFSKHPMIAVHPAADRQNQDEEGEEIVPAEVEFTIGKPVTYIPVAVSGGRKINKGTRGQYCKDDTFNLWTGTDGDSLVHRFYIPEAVLTVEKPVTYVHITIKGKTENGEWKGSMFPRWEDGGLIGRFYGLMSEKEINPVENPGSVVSDYREWCISLGSYNGYFTPEDAVWIEFWLRAQGANKKNDEVLSPEE</sequence>
<keyword evidence="1" id="KW-0472">Membrane</keyword>
<evidence type="ECO:0000256" key="1">
    <source>
        <dbReference type="SAM" id="Phobius"/>
    </source>
</evidence>
<evidence type="ECO:0000313" key="3">
    <source>
        <dbReference type="Proteomes" id="UP000176867"/>
    </source>
</evidence>
<feature type="transmembrane region" description="Helical" evidence="1">
    <location>
        <begin position="85"/>
        <end position="104"/>
    </location>
</feature>
<dbReference type="Proteomes" id="UP000176867">
    <property type="component" value="Unassembled WGS sequence"/>
</dbReference>
<protein>
    <submittedName>
        <fullName evidence="2">Uncharacterized protein</fullName>
    </submittedName>
</protein>
<gene>
    <name evidence="2" type="ORF">A2609_03110</name>
</gene>
<name>A0A1F6G3R4_9BACT</name>
<evidence type="ECO:0000313" key="2">
    <source>
        <dbReference type="EMBL" id="OGG92762.1"/>
    </source>
</evidence>
<comment type="caution">
    <text evidence="2">The sequence shown here is derived from an EMBL/GenBank/DDBJ whole genome shotgun (WGS) entry which is preliminary data.</text>
</comment>
<keyword evidence="1" id="KW-0812">Transmembrane</keyword>
<dbReference type="EMBL" id="MFMU01000020">
    <property type="protein sequence ID" value="OGG92762.1"/>
    <property type="molecule type" value="Genomic_DNA"/>
</dbReference>
<feature type="transmembrane region" description="Helical" evidence="1">
    <location>
        <begin position="12"/>
        <end position="31"/>
    </location>
</feature>
<accession>A0A1F6G3R4</accession>
<keyword evidence="1" id="KW-1133">Transmembrane helix</keyword>
<proteinExistence type="predicted"/>
<dbReference type="AlphaFoldDB" id="A0A1F6G3R4"/>